<comment type="similarity">
    <text evidence="1">Belongs to the mTERF family.</text>
</comment>
<keyword evidence="2" id="KW-0804">Transcription</keyword>
<protein>
    <submittedName>
        <fullName evidence="4">Transcription termination factor MTEF18, mitochondrial</fullName>
    </submittedName>
</protein>
<gene>
    <name evidence="4" type="ORF">OLEA9_A025549</name>
</gene>
<dbReference type="EMBL" id="CACTIH010003972">
    <property type="protein sequence ID" value="CAA2988119.1"/>
    <property type="molecule type" value="Genomic_DNA"/>
</dbReference>
<name>A0A8S0SAC2_OLEEU</name>
<keyword evidence="2" id="KW-0806">Transcription termination</keyword>
<comment type="caution">
    <text evidence="4">The sequence shown here is derived from an EMBL/GenBank/DDBJ whole genome shotgun (WGS) entry which is preliminary data.</text>
</comment>
<keyword evidence="3" id="KW-0809">Transit peptide</keyword>
<keyword evidence="5" id="KW-1185">Reference proteome</keyword>
<dbReference type="FunFam" id="1.25.70.10:FF:000019">
    <property type="entry name" value="mTERF family protein"/>
    <property type="match status" value="1"/>
</dbReference>
<dbReference type="InterPro" id="IPR003690">
    <property type="entry name" value="MTERF"/>
</dbReference>
<evidence type="ECO:0000313" key="5">
    <source>
        <dbReference type="Proteomes" id="UP000594638"/>
    </source>
</evidence>
<reference evidence="4 5" key="1">
    <citation type="submission" date="2019-12" db="EMBL/GenBank/DDBJ databases">
        <authorList>
            <person name="Alioto T."/>
            <person name="Alioto T."/>
            <person name="Gomez Garrido J."/>
        </authorList>
    </citation>
    <scope>NUCLEOTIDE SEQUENCE [LARGE SCALE GENOMIC DNA]</scope>
</reference>
<evidence type="ECO:0000313" key="4">
    <source>
        <dbReference type="EMBL" id="CAA2988119.1"/>
    </source>
</evidence>
<evidence type="ECO:0000256" key="2">
    <source>
        <dbReference type="ARBA" id="ARBA00022472"/>
    </source>
</evidence>
<accession>A0A8S0SAC2</accession>
<dbReference type="OrthoDB" id="764594at2759"/>
<organism evidence="4 5">
    <name type="scientific">Olea europaea subsp. europaea</name>
    <dbReference type="NCBI Taxonomy" id="158383"/>
    <lineage>
        <taxon>Eukaryota</taxon>
        <taxon>Viridiplantae</taxon>
        <taxon>Streptophyta</taxon>
        <taxon>Embryophyta</taxon>
        <taxon>Tracheophyta</taxon>
        <taxon>Spermatophyta</taxon>
        <taxon>Magnoliopsida</taxon>
        <taxon>eudicotyledons</taxon>
        <taxon>Gunneridae</taxon>
        <taxon>Pentapetalae</taxon>
        <taxon>asterids</taxon>
        <taxon>lamiids</taxon>
        <taxon>Lamiales</taxon>
        <taxon>Oleaceae</taxon>
        <taxon>Oleeae</taxon>
        <taxon>Olea</taxon>
    </lineage>
</organism>
<sequence>MLIRKISKRVSSKMNTQLNNIFLCPAVSEKYSTPSSHILLKIRCFRGSGPAKNNAELSVTKSAVTAPVKVSRVARTDAQTALFDYLHCTRGFTFTDAEHISKNSPHFLQDLISKVESEQDVFRALSKFFRYHPINEFEPFLESLGLSPMQSTSLVPRDLIFLSDDHVLLDNYQVLCDYGIPRSKIGRMYMEANEIFKYEPGVLDMKLRAYEQLDLSRSTVIKLVTCSPQLLVGDVNNALIGVVEKLKELGFENDWIGGYLSSKNMYNWNRMLDTMCFLCEVGYSGAQMGVLFKTNPALLFEGSGKQVYVLVGGLLKLGFDMNGVYALFLKNPQILTFKCAKNFWKAMHFLFEIRMKPEHIAKIVCSHMNLLISHSLKGPKTVLRNFNGDRHALCQTIENDPLKLFGLASKSDIHGIDAASKNPSKYLEKTEFLLRIGYVENSDEMAKALKRFRGRGDHLQERFDCLVQAGLDYNAVSSMVKQAPTALNQMKDVLEKKIDCLKNYLGYPVSSIVAFPSYLCYDIERINLRFSMYAWLREKGAAKPRLSVSTILACSDARFVRYFVNIHPEGPDMWENLKKSIQTS</sequence>
<dbReference type="PANTHER" id="PTHR13068:SF103">
    <property type="entry name" value="MITOCHONDRIAL TRANSCRIPTION TERMINATION FACTOR FAMILY PROTEIN"/>
    <property type="match status" value="1"/>
</dbReference>
<proteinExistence type="inferred from homology"/>
<dbReference type="GO" id="GO:0003676">
    <property type="term" value="F:nucleic acid binding"/>
    <property type="evidence" value="ECO:0007669"/>
    <property type="project" value="InterPro"/>
</dbReference>
<dbReference type="Pfam" id="PF02536">
    <property type="entry name" value="mTERF"/>
    <property type="match status" value="2"/>
</dbReference>
<dbReference type="Gene3D" id="1.25.70.10">
    <property type="entry name" value="Transcription termination factor 3, mitochondrial"/>
    <property type="match status" value="2"/>
</dbReference>
<dbReference type="PANTHER" id="PTHR13068">
    <property type="entry name" value="CGI-12 PROTEIN-RELATED"/>
    <property type="match status" value="1"/>
</dbReference>
<dbReference type="SMART" id="SM00733">
    <property type="entry name" value="Mterf"/>
    <property type="match status" value="3"/>
</dbReference>
<dbReference type="Proteomes" id="UP000594638">
    <property type="component" value="Unassembled WGS sequence"/>
</dbReference>
<evidence type="ECO:0000256" key="3">
    <source>
        <dbReference type="ARBA" id="ARBA00022946"/>
    </source>
</evidence>
<dbReference type="GO" id="GO:0006353">
    <property type="term" value="P:DNA-templated transcription termination"/>
    <property type="evidence" value="ECO:0007669"/>
    <property type="project" value="UniProtKB-KW"/>
</dbReference>
<evidence type="ECO:0000256" key="1">
    <source>
        <dbReference type="ARBA" id="ARBA00007692"/>
    </source>
</evidence>
<keyword evidence="2" id="KW-0805">Transcription regulation</keyword>
<dbReference type="AlphaFoldDB" id="A0A8S0SAC2"/>
<dbReference type="Gramene" id="OE9A025549T1">
    <property type="protein sequence ID" value="OE9A025549C1"/>
    <property type="gene ID" value="OE9A025549"/>
</dbReference>
<dbReference type="InterPro" id="IPR038538">
    <property type="entry name" value="MTERF_sf"/>
</dbReference>